<evidence type="ECO:0000256" key="9">
    <source>
        <dbReference type="ARBA" id="ARBA00023079"/>
    </source>
</evidence>
<comment type="caution">
    <text evidence="12">The sequence shown here is derived from an EMBL/GenBank/DDBJ whole genome shotgun (WGS) entry which is preliminary data.</text>
</comment>
<dbReference type="AlphaFoldDB" id="A0A917K5H0"/>
<name>A0A917K5H0_9BACL</name>
<comment type="cofactor">
    <cofactor evidence="1">
        <name>Zn(2+)</name>
        <dbReference type="ChEBI" id="CHEBI:29105"/>
    </cofactor>
</comment>
<evidence type="ECO:0000256" key="4">
    <source>
        <dbReference type="ARBA" id="ARBA00012930"/>
    </source>
</evidence>
<evidence type="ECO:0000256" key="7">
    <source>
        <dbReference type="ARBA" id="ARBA00022801"/>
    </source>
</evidence>
<evidence type="ECO:0000256" key="8">
    <source>
        <dbReference type="ARBA" id="ARBA00022833"/>
    </source>
</evidence>
<evidence type="ECO:0000256" key="1">
    <source>
        <dbReference type="ARBA" id="ARBA00001947"/>
    </source>
</evidence>
<accession>A0A917K5H0</accession>
<gene>
    <name evidence="12" type="ORF">GCM10010885_08710</name>
</gene>
<dbReference type="FunFam" id="3.50.30.50:FF:000001">
    <property type="entry name" value="Kynurenine formamidase"/>
    <property type="match status" value="1"/>
</dbReference>
<keyword evidence="8" id="KW-0862">Zinc</keyword>
<dbReference type="PANTHER" id="PTHR31118:SF12">
    <property type="entry name" value="CYCLASE-LIKE PROTEIN 2"/>
    <property type="match status" value="1"/>
</dbReference>
<keyword evidence="9" id="KW-0823">Tryptophan catabolism</keyword>
<evidence type="ECO:0000256" key="11">
    <source>
        <dbReference type="ARBA" id="ARBA00060547"/>
    </source>
</evidence>
<evidence type="ECO:0000256" key="2">
    <source>
        <dbReference type="ARBA" id="ARBA00002204"/>
    </source>
</evidence>
<dbReference type="GO" id="GO:0046872">
    <property type="term" value="F:metal ion binding"/>
    <property type="evidence" value="ECO:0007669"/>
    <property type="project" value="UniProtKB-KW"/>
</dbReference>
<keyword evidence="6" id="KW-0479">Metal-binding</keyword>
<dbReference type="EMBL" id="BMOY01000009">
    <property type="protein sequence ID" value="GGJ01753.1"/>
    <property type="molecule type" value="Genomic_DNA"/>
</dbReference>
<dbReference type="EC" id="3.5.1.9" evidence="4"/>
<comment type="function">
    <text evidence="2">Catalyzes the hydrolysis of N-formyl-L-kynurenine to L-kynurenine, the second step in the kynurenine pathway of tryptophan degradation.</text>
</comment>
<dbReference type="SUPFAM" id="SSF102198">
    <property type="entry name" value="Putative cyclase"/>
    <property type="match status" value="1"/>
</dbReference>
<reference evidence="12" key="1">
    <citation type="journal article" date="2014" name="Int. J. Syst. Evol. Microbiol.">
        <title>Complete genome sequence of Corynebacterium casei LMG S-19264T (=DSM 44701T), isolated from a smear-ripened cheese.</title>
        <authorList>
            <consortium name="US DOE Joint Genome Institute (JGI-PGF)"/>
            <person name="Walter F."/>
            <person name="Albersmeier A."/>
            <person name="Kalinowski J."/>
            <person name="Ruckert C."/>
        </authorList>
    </citation>
    <scope>NUCLEOTIDE SEQUENCE</scope>
    <source>
        <strain evidence="12">JCM 18487</strain>
    </source>
</reference>
<organism evidence="12 13">
    <name type="scientific">Alicyclobacillus cellulosilyticus</name>
    <dbReference type="NCBI Taxonomy" id="1003997"/>
    <lineage>
        <taxon>Bacteria</taxon>
        <taxon>Bacillati</taxon>
        <taxon>Bacillota</taxon>
        <taxon>Bacilli</taxon>
        <taxon>Bacillales</taxon>
        <taxon>Alicyclobacillaceae</taxon>
        <taxon>Alicyclobacillus</taxon>
    </lineage>
</organism>
<sequence>MRILYDVTMPIHEGMMVYKNKAEKRPAFATTADFPTHGVHETKVHLDVHTGTHIDAPLHMLPGGATIDQLDVRRLVRPVRVLDLTDVQDAIHADDLVRFDPQPDDFLLLKTRNSFAEAFDFEFVYVAEDAARLLAERRVAGVGVDGLGIERGQPGHPTHKTLFQAGVVIVEGVWLREVPAGSYWMIALPLPLVGADASPARILLAEA</sequence>
<dbReference type="Gene3D" id="3.50.30.50">
    <property type="entry name" value="Putative cyclase"/>
    <property type="match status" value="1"/>
</dbReference>
<comment type="catalytic activity">
    <reaction evidence="10">
        <text>N-formyl-L-kynurenine + H2O = L-kynurenine + formate + H(+)</text>
        <dbReference type="Rhea" id="RHEA:13009"/>
        <dbReference type="ChEBI" id="CHEBI:15377"/>
        <dbReference type="ChEBI" id="CHEBI:15378"/>
        <dbReference type="ChEBI" id="CHEBI:15740"/>
        <dbReference type="ChEBI" id="CHEBI:57959"/>
        <dbReference type="ChEBI" id="CHEBI:58629"/>
        <dbReference type="EC" id="3.5.1.9"/>
    </reaction>
</comment>
<evidence type="ECO:0000256" key="6">
    <source>
        <dbReference type="ARBA" id="ARBA00022723"/>
    </source>
</evidence>
<reference evidence="12" key="2">
    <citation type="submission" date="2020-09" db="EMBL/GenBank/DDBJ databases">
        <authorList>
            <person name="Sun Q."/>
            <person name="Ohkuma M."/>
        </authorList>
    </citation>
    <scope>NUCLEOTIDE SEQUENCE</scope>
    <source>
        <strain evidence="12">JCM 18487</strain>
    </source>
</reference>
<proteinExistence type="predicted"/>
<protein>
    <recommendedName>
        <fullName evidence="5">Kynurenine formamidase</fullName>
        <ecNumber evidence="4">3.5.1.9</ecNumber>
    </recommendedName>
</protein>
<evidence type="ECO:0000313" key="13">
    <source>
        <dbReference type="Proteomes" id="UP000637695"/>
    </source>
</evidence>
<dbReference type="Pfam" id="PF04199">
    <property type="entry name" value="Cyclase"/>
    <property type="match status" value="1"/>
</dbReference>
<dbReference type="InterPro" id="IPR037175">
    <property type="entry name" value="KFase_sf"/>
</dbReference>
<dbReference type="PANTHER" id="PTHR31118">
    <property type="entry name" value="CYCLASE-LIKE PROTEIN 2"/>
    <property type="match status" value="1"/>
</dbReference>
<keyword evidence="13" id="KW-1185">Reference proteome</keyword>
<evidence type="ECO:0000256" key="10">
    <source>
        <dbReference type="ARBA" id="ARBA00048496"/>
    </source>
</evidence>
<dbReference type="GO" id="GO:0004061">
    <property type="term" value="F:arylformamidase activity"/>
    <property type="evidence" value="ECO:0007669"/>
    <property type="project" value="UniProtKB-EC"/>
</dbReference>
<dbReference type="GO" id="GO:0019441">
    <property type="term" value="P:L-tryptophan catabolic process to kynurenine"/>
    <property type="evidence" value="ECO:0007669"/>
    <property type="project" value="InterPro"/>
</dbReference>
<evidence type="ECO:0000256" key="3">
    <source>
        <dbReference type="ARBA" id="ARBA00011738"/>
    </source>
</evidence>
<dbReference type="InterPro" id="IPR007325">
    <property type="entry name" value="KFase/CYL"/>
</dbReference>
<keyword evidence="7" id="KW-0378">Hydrolase</keyword>
<dbReference type="Proteomes" id="UP000637695">
    <property type="component" value="Unassembled WGS sequence"/>
</dbReference>
<comment type="subunit">
    <text evidence="3">Homodimer.</text>
</comment>
<evidence type="ECO:0000256" key="5">
    <source>
        <dbReference type="ARBA" id="ARBA00014889"/>
    </source>
</evidence>
<evidence type="ECO:0000313" key="12">
    <source>
        <dbReference type="EMBL" id="GGJ01753.1"/>
    </source>
</evidence>
<comment type="pathway">
    <text evidence="11">Amino-acid degradation; L-tryptophan degradation via kynurenine pathway; L-kynurenine from L-tryptophan: step 2/2.</text>
</comment>